<keyword evidence="4" id="KW-1185">Reference proteome</keyword>
<dbReference type="InterPro" id="IPR011051">
    <property type="entry name" value="RmlC_Cupin_sf"/>
</dbReference>
<dbReference type="InterPro" id="IPR014710">
    <property type="entry name" value="RmlC-like_jellyroll"/>
</dbReference>
<dbReference type="EMBL" id="BAABDE010000020">
    <property type="protein sequence ID" value="GAA3806566.1"/>
    <property type="molecule type" value="Genomic_DNA"/>
</dbReference>
<proteinExistence type="predicted"/>
<sequence>MSRPQSEFHRPPAPWRQPSGAPVGVWEQVLAVDPETGEATVLQRYEPGTDTSPQGTVRHDFFEEVYILDGSLTDLRLGETFTAGMYAYRHPGMEHGPWTSPEGVMMFVIRSDTSNRGSRDHHGVGSPGTP</sequence>
<evidence type="ECO:0000259" key="2">
    <source>
        <dbReference type="Pfam" id="PF12973"/>
    </source>
</evidence>
<comment type="caution">
    <text evidence="3">The sequence shown here is derived from an EMBL/GenBank/DDBJ whole genome shotgun (WGS) entry which is preliminary data.</text>
</comment>
<gene>
    <name evidence="3" type="ORF">GCM10022403_045790</name>
</gene>
<accession>A0ABP7HX86</accession>
<evidence type="ECO:0000313" key="3">
    <source>
        <dbReference type="EMBL" id="GAA3806566.1"/>
    </source>
</evidence>
<organism evidence="3 4">
    <name type="scientific">Streptomyces coacervatus</name>
    <dbReference type="NCBI Taxonomy" id="647381"/>
    <lineage>
        <taxon>Bacteria</taxon>
        <taxon>Bacillati</taxon>
        <taxon>Actinomycetota</taxon>
        <taxon>Actinomycetes</taxon>
        <taxon>Kitasatosporales</taxon>
        <taxon>Streptomycetaceae</taxon>
        <taxon>Streptomyces</taxon>
    </lineage>
</organism>
<feature type="region of interest" description="Disordered" evidence="1">
    <location>
        <begin position="1"/>
        <end position="21"/>
    </location>
</feature>
<dbReference type="RefSeq" id="WP_275776130.1">
    <property type="nucleotide sequence ID" value="NZ_BAABDE010000020.1"/>
</dbReference>
<evidence type="ECO:0000313" key="4">
    <source>
        <dbReference type="Proteomes" id="UP001501009"/>
    </source>
</evidence>
<dbReference type="InterPro" id="IPR025979">
    <property type="entry name" value="ChrR-like_cupin_dom"/>
</dbReference>
<reference evidence="4" key="1">
    <citation type="journal article" date="2019" name="Int. J. Syst. Evol. Microbiol.">
        <title>The Global Catalogue of Microorganisms (GCM) 10K type strain sequencing project: providing services to taxonomists for standard genome sequencing and annotation.</title>
        <authorList>
            <consortium name="The Broad Institute Genomics Platform"/>
            <consortium name="The Broad Institute Genome Sequencing Center for Infectious Disease"/>
            <person name="Wu L."/>
            <person name="Ma J."/>
        </authorList>
    </citation>
    <scope>NUCLEOTIDE SEQUENCE [LARGE SCALE GENOMIC DNA]</scope>
    <source>
        <strain evidence="4">JCM 17138</strain>
    </source>
</reference>
<evidence type="ECO:0000256" key="1">
    <source>
        <dbReference type="SAM" id="MobiDB-lite"/>
    </source>
</evidence>
<feature type="compositionally biased region" description="Basic and acidic residues" evidence="1">
    <location>
        <begin position="1"/>
        <end position="10"/>
    </location>
</feature>
<dbReference type="SUPFAM" id="SSF51182">
    <property type="entry name" value="RmlC-like cupins"/>
    <property type="match status" value="1"/>
</dbReference>
<dbReference type="Proteomes" id="UP001501009">
    <property type="component" value="Unassembled WGS sequence"/>
</dbReference>
<protein>
    <recommendedName>
        <fullName evidence="2">ChrR-like cupin domain-containing protein</fullName>
    </recommendedName>
</protein>
<dbReference type="Pfam" id="PF12973">
    <property type="entry name" value="Cupin_7"/>
    <property type="match status" value="1"/>
</dbReference>
<feature type="domain" description="ChrR-like cupin" evidence="2">
    <location>
        <begin position="14"/>
        <end position="109"/>
    </location>
</feature>
<name>A0ABP7HX86_9ACTN</name>
<dbReference type="Gene3D" id="2.60.120.10">
    <property type="entry name" value="Jelly Rolls"/>
    <property type="match status" value="1"/>
</dbReference>